<feature type="compositionally biased region" description="Acidic residues" evidence="1">
    <location>
        <begin position="325"/>
        <end position="358"/>
    </location>
</feature>
<dbReference type="RefSeq" id="WP_092571723.1">
    <property type="nucleotide sequence ID" value="NZ_FOEN01000005.1"/>
</dbReference>
<evidence type="ECO:0000313" key="3">
    <source>
        <dbReference type="EMBL" id="SEQ13414.1"/>
    </source>
</evidence>
<evidence type="ECO:0000256" key="2">
    <source>
        <dbReference type="SAM" id="SignalP"/>
    </source>
</evidence>
<organism evidence="3 4">
    <name type="scientific">Ignavigranum ruoffiae</name>
    <dbReference type="NCBI Taxonomy" id="89093"/>
    <lineage>
        <taxon>Bacteria</taxon>
        <taxon>Bacillati</taxon>
        <taxon>Bacillota</taxon>
        <taxon>Bacilli</taxon>
        <taxon>Lactobacillales</taxon>
        <taxon>Aerococcaceae</taxon>
        <taxon>Ignavigranum</taxon>
    </lineage>
</organism>
<feature type="signal peptide" evidence="2">
    <location>
        <begin position="1"/>
        <end position="27"/>
    </location>
</feature>
<evidence type="ECO:0000256" key="1">
    <source>
        <dbReference type="SAM" id="MobiDB-lite"/>
    </source>
</evidence>
<evidence type="ECO:0008006" key="5">
    <source>
        <dbReference type="Google" id="ProtNLM"/>
    </source>
</evidence>
<dbReference type="OrthoDB" id="2139374at2"/>
<evidence type="ECO:0000313" key="4">
    <source>
        <dbReference type="Proteomes" id="UP000198833"/>
    </source>
</evidence>
<sequence length="364" mass="40485">MKKLTKIFSYILAMMLFVVGMAPAVSAQETDIATVLNEISAANKDIESAKGDLNAHVFFEMEGTPMIDLNVSGPFMYNVDPRFSANTELSVTGTVANGTAEESGSEVQTEEISEQAVLTLVEGMLYVFDGKEWSTQDFTETEKEITDAYNEAKAQEESIDTAAVNEKMAKYYDLEETDDMYILRLKEGIDPQAFWTDMNEVLDIEAIKEEAIAQAQKQAEDQGVEFTDAQRDQIDYYFNNFLNLAVELFDQLEMHYSKDGYKLMKMIFAMSADETHIAKALGMDPEALGVKGNGQLTYEINFSNHGESFDIQKPADAPEQPTESMEMDESGDESSEANDESQEDSESEDASAVEETTVEETSAN</sequence>
<keyword evidence="4" id="KW-1185">Reference proteome</keyword>
<dbReference type="AlphaFoldDB" id="A0A1H9DIX5"/>
<dbReference type="STRING" id="89093.SAMN04488558_105156"/>
<dbReference type="EMBL" id="FOEN01000005">
    <property type="protein sequence ID" value="SEQ13414.1"/>
    <property type="molecule type" value="Genomic_DNA"/>
</dbReference>
<proteinExistence type="predicted"/>
<accession>A0A1H9DIX5</accession>
<gene>
    <name evidence="3" type="ORF">SAMN04488558_105156</name>
</gene>
<name>A0A1H9DIX5_9LACT</name>
<reference evidence="3 4" key="1">
    <citation type="submission" date="2016-10" db="EMBL/GenBank/DDBJ databases">
        <authorList>
            <person name="de Groot N.N."/>
        </authorList>
    </citation>
    <scope>NUCLEOTIDE SEQUENCE [LARGE SCALE GENOMIC DNA]</scope>
    <source>
        <strain evidence="3 4">DSM 15695</strain>
    </source>
</reference>
<protein>
    <recommendedName>
        <fullName evidence="5">DUF5105 domain-containing protein</fullName>
    </recommendedName>
</protein>
<feature type="region of interest" description="Disordered" evidence="1">
    <location>
        <begin position="305"/>
        <end position="364"/>
    </location>
</feature>
<keyword evidence="2" id="KW-0732">Signal</keyword>
<dbReference type="Proteomes" id="UP000198833">
    <property type="component" value="Unassembled WGS sequence"/>
</dbReference>
<feature type="chain" id="PRO_5011663394" description="DUF5105 domain-containing protein" evidence="2">
    <location>
        <begin position="28"/>
        <end position="364"/>
    </location>
</feature>